<dbReference type="PROSITE" id="PS51197">
    <property type="entry name" value="HTH_RRF2_2"/>
    <property type="match status" value="1"/>
</dbReference>
<accession>A0A4R2THM5</accession>
<proteinExistence type="predicted"/>
<dbReference type="RefSeq" id="WP_132848776.1">
    <property type="nucleotide sequence ID" value="NZ_CP058648.1"/>
</dbReference>
<dbReference type="InterPro" id="IPR036390">
    <property type="entry name" value="WH_DNA-bd_sf"/>
</dbReference>
<protein>
    <submittedName>
        <fullName evidence="2">BadM/Rrf2 family transcriptional regulator</fullName>
    </submittedName>
</protein>
<evidence type="ECO:0000313" key="2">
    <source>
        <dbReference type="EMBL" id="TCQ01767.1"/>
    </source>
</evidence>
<dbReference type="AlphaFoldDB" id="A0A4R2THM5"/>
<dbReference type="PANTHER" id="PTHR33221">
    <property type="entry name" value="WINGED HELIX-TURN-HELIX TRANSCRIPTIONAL REGULATOR, RRF2 FAMILY"/>
    <property type="match status" value="1"/>
</dbReference>
<reference evidence="2 3" key="1">
    <citation type="submission" date="2019-03" db="EMBL/GenBank/DDBJ databases">
        <title>Genomic Encyclopedia of Type Strains, Phase IV (KMG-IV): sequencing the most valuable type-strain genomes for metagenomic binning, comparative biology and taxonomic classification.</title>
        <authorList>
            <person name="Goeker M."/>
        </authorList>
    </citation>
    <scope>NUCLEOTIDE SEQUENCE [LARGE SCALE GENOMIC DNA]</scope>
    <source>
        <strain evidence="2 3">DSM 100013</strain>
    </source>
</reference>
<organism evidence="2 3">
    <name type="scientific">Serpentinicella alkaliphila</name>
    <dbReference type="NCBI Taxonomy" id="1734049"/>
    <lineage>
        <taxon>Bacteria</taxon>
        <taxon>Bacillati</taxon>
        <taxon>Bacillota</taxon>
        <taxon>Clostridia</taxon>
        <taxon>Peptostreptococcales</taxon>
        <taxon>Natronincolaceae</taxon>
        <taxon>Serpentinicella</taxon>
    </lineage>
</organism>
<dbReference type="EMBL" id="SLYC01000023">
    <property type="protein sequence ID" value="TCQ01767.1"/>
    <property type="molecule type" value="Genomic_DNA"/>
</dbReference>
<dbReference type="PANTHER" id="PTHR33221:SF5">
    <property type="entry name" value="HTH-TYPE TRANSCRIPTIONAL REGULATOR ISCR"/>
    <property type="match status" value="1"/>
</dbReference>
<dbReference type="GO" id="GO:0003677">
    <property type="term" value="F:DNA binding"/>
    <property type="evidence" value="ECO:0007669"/>
    <property type="project" value="UniProtKB-KW"/>
</dbReference>
<dbReference type="SUPFAM" id="SSF46785">
    <property type="entry name" value="Winged helix' DNA-binding domain"/>
    <property type="match status" value="1"/>
</dbReference>
<comment type="caution">
    <text evidence="2">The sequence shown here is derived from an EMBL/GenBank/DDBJ whole genome shotgun (WGS) entry which is preliminary data.</text>
</comment>
<name>A0A4R2THM5_9FIRM</name>
<dbReference type="GO" id="GO:0005829">
    <property type="term" value="C:cytosol"/>
    <property type="evidence" value="ECO:0007669"/>
    <property type="project" value="TreeGrafter"/>
</dbReference>
<keyword evidence="3" id="KW-1185">Reference proteome</keyword>
<evidence type="ECO:0000313" key="3">
    <source>
        <dbReference type="Proteomes" id="UP000295504"/>
    </source>
</evidence>
<dbReference type="NCBIfam" id="TIGR00738">
    <property type="entry name" value="rrf2_super"/>
    <property type="match status" value="1"/>
</dbReference>
<dbReference type="Proteomes" id="UP000295504">
    <property type="component" value="Unassembled WGS sequence"/>
</dbReference>
<dbReference type="OrthoDB" id="9808360at2"/>
<sequence length="144" mass="16043">MKISTKGKYGLIAMIDLALNSNGSFIPLNVIADRQNLSTNYLEQLFSPLKKAKLVKSVKGAQGGYTLGDSPANITIGSILRALEGNLSVINNQNLDNTIEQCLNIHLWQKLDANVNEFIDNITLEHLVSDYKKMFDDSSFMFYI</sequence>
<dbReference type="Gene3D" id="1.10.10.10">
    <property type="entry name" value="Winged helix-like DNA-binding domain superfamily/Winged helix DNA-binding domain"/>
    <property type="match status" value="1"/>
</dbReference>
<keyword evidence="1" id="KW-0238">DNA-binding</keyword>
<dbReference type="InterPro" id="IPR036388">
    <property type="entry name" value="WH-like_DNA-bd_sf"/>
</dbReference>
<evidence type="ECO:0000256" key="1">
    <source>
        <dbReference type="ARBA" id="ARBA00023125"/>
    </source>
</evidence>
<gene>
    <name evidence="2" type="ORF">EDD79_102342</name>
</gene>
<dbReference type="Pfam" id="PF02082">
    <property type="entry name" value="Rrf2"/>
    <property type="match status" value="1"/>
</dbReference>
<dbReference type="GO" id="GO:0003700">
    <property type="term" value="F:DNA-binding transcription factor activity"/>
    <property type="evidence" value="ECO:0007669"/>
    <property type="project" value="TreeGrafter"/>
</dbReference>
<dbReference type="InterPro" id="IPR000944">
    <property type="entry name" value="Tscrpt_reg_Rrf2"/>
</dbReference>